<dbReference type="SUPFAM" id="SSF102405">
    <property type="entry name" value="MCP/YpsA-like"/>
    <property type="match status" value="1"/>
</dbReference>
<evidence type="ECO:0000313" key="3">
    <source>
        <dbReference type="Proteomes" id="UP001281003"/>
    </source>
</evidence>
<keyword evidence="3" id="KW-1185">Reference proteome</keyword>
<dbReference type="PANTHER" id="PTHR31223">
    <property type="entry name" value="LOG FAMILY PROTEIN YJL055W"/>
    <property type="match status" value="1"/>
</dbReference>
<dbReference type="PANTHER" id="PTHR31223:SF70">
    <property type="entry name" value="LOG FAMILY PROTEIN YJL055W"/>
    <property type="match status" value="1"/>
</dbReference>
<accession>A0AAE0PMU6</accession>
<feature type="compositionally biased region" description="Basic and acidic residues" evidence="1">
    <location>
        <begin position="102"/>
        <end position="115"/>
    </location>
</feature>
<organism evidence="2 3">
    <name type="scientific">Sordaria brevicollis</name>
    <dbReference type="NCBI Taxonomy" id="83679"/>
    <lineage>
        <taxon>Eukaryota</taxon>
        <taxon>Fungi</taxon>
        <taxon>Dikarya</taxon>
        <taxon>Ascomycota</taxon>
        <taxon>Pezizomycotina</taxon>
        <taxon>Sordariomycetes</taxon>
        <taxon>Sordariomycetidae</taxon>
        <taxon>Sordariales</taxon>
        <taxon>Sordariaceae</taxon>
        <taxon>Sordaria</taxon>
    </lineage>
</organism>
<dbReference type="Pfam" id="PF03641">
    <property type="entry name" value="Lysine_decarbox"/>
    <property type="match status" value="1"/>
</dbReference>
<gene>
    <name evidence="2" type="ORF">B0T20DRAFT_11729</name>
</gene>
<name>A0AAE0PMU6_SORBR</name>
<sequence>MSTNGATDGTGPKRTKICVYCGASAGNNPIYLEAARQLARAMAANNIQLVYGGGTVGLMGEIAKTLVALSGPDSVHGIIPEALVRYERDPQYTSTQVNGVSEQEKQEKSTKDKQEQLAVPDENVFGRTTIVKDMHTRKLMMAQEVLAGGPGSGFIAMSGGYGTMEELFETVTWNQLGIHDKGIVLLNINGFYDGILQWIQNSIQEGFVNQANGKILVEAKNPEDAIKALKEYRVSEAVLKLKWSDE</sequence>
<proteinExistence type="predicted"/>
<protein>
    <recommendedName>
        <fullName evidence="4">LOG family protein</fullName>
    </recommendedName>
</protein>
<comment type="caution">
    <text evidence="2">The sequence shown here is derived from an EMBL/GenBank/DDBJ whole genome shotgun (WGS) entry which is preliminary data.</text>
</comment>
<dbReference type="Proteomes" id="UP001281003">
    <property type="component" value="Unassembled WGS sequence"/>
</dbReference>
<dbReference type="EMBL" id="JAUTDP010000001">
    <property type="protein sequence ID" value="KAK3402961.1"/>
    <property type="molecule type" value="Genomic_DNA"/>
</dbReference>
<dbReference type="Gene3D" id="3.40.50.450">
    <property type="match status" value="1"/>
</dbReference>
<feature type="region of interest" description="Disordered" evidence="1">
    <location>
        <begin position="93"/>
        <end position="116"/>
    </location>
</feature>
<dbReference type="AlphaFoldDB" id="A0AAE0PMU6"/>
<dbReference type="NCBIfam" id="TIGR00730">
    <property type="entry name" value="Rossman fold protein, TIGR00730 family"/>
    <property type="match status" value="1"/>
</dbReference>
<dbReference type="GO" id="GO:0009691">
    <property type="term" value="P:cytokinin biosynthetic process"/>
    <property type="evidence" value="ECO:0007669"/>
    <property type="project" value="InterPro"/>
</dbReference>
<dbReference type="GO" id="GO:0005829">
    <property type="term" value="C:cytosol"/>
    <property type="evidence" value="ECO:0007669"/>
    <property type="project" value="TreeGrafter"/>
</dbReference>
<dbReference type="InterPro" id="IPR005269">
    <property type="entry name" value="LOG"/>
</dbReference>
<dbReference type="FunFam" id="3.40.50.450:FF:000018">
    <property type="entry name" value="Lysine decarboxylase-like protein"/>
    <property type="match status" value="1"/>
</dbReference>
<dbReference type="InterPro" id="IPR031100">
    <property type="entry name" value="LOG_fam"/>
</dbReference>
<reference evidence="2" key="2">
    <citation type="submission" date="2023-07" db="EMBL/GenBank/DDBJ databases">
        <authorList>
            <consortium name="Lawrence Berkeley National Laboratory"/>
            <person name="Haridas S."/>
            <person name="Hensen N."/>
            <person name="Bonometti L."/>
            <person name="Westerberg I."/>
            <person name="Brannstrom I.O."/>
            <person name="Guillou S."/>
            <person name="Cros-Aarteil S."/>
            <person name="Calhoun S."/>
            <person name="Kuo A."/>
            <person name="Mondo S."/>
            <person name="Pangilinan J."/>
            <person name="Riley R."/>
            <person name="LaButti K."/>
            <person name="Andreopoulos B."/>
            <person name="Lipzen A."/>
            <person name="Chen C."/>
            <person name="Yanf M."/>
            <person name="Daum C."/>
            <person name="Ng V."/>
            <person name="Clum A."/>
            <person name="Steindorff A."/>
            <person name="Ohm R."/>
            <person name="Martin F."/>
            <person name="Silar P."/>
            <person name="Natvig D."/>
            <person name="Lalanne C."/>
            <person name="Gautier V."/>
            <person name="Ament-velasquez S.L."/>
            <person name="Kruys A."/>
            <person name="Hutchinson M.I."/>
            <person name="Powell A.J."/>
            <person name="Barry K."/>
            <person name="Miller A.N."/>
            <person name="Grigoriev I.V."/>
            <person name="Debuchy R."/>
            <person name="Gladieux P."/>
            <person name="Thoren M.H."/>
            <person name="Johannesson H."/>
        </authorList>
    </citation>
    <scope>NUCLEOTIDE SEQUENCE</scope>
    <source>
        <strain evidence="2">FGSC 1904</strain>
    </source>
</reference>
<evidence type="ECO:0000313" key="2">
    <source>
        <dbReference type="EMBL" id="KAK3402961.1"/>
    </source>
</evidence>
<dbReference type="GO" id="GO:0016799">
    <property type="term" value="F:hydrolase activity, hydrolyzing N-glycosyl compounds"/>
    <property type="evidence" value="ECO:0007669"/>
    <property type="project" value="TreeGrafter"/>
</dbReference>
<reference evidence="2" key="1">
    <citation type="journal article" date="2023" name="Mol. Phylogenet. Evol.">
        <title>Genome-scale phylogeny and comparative genomics of the fungal order Sordariales.</title>
        <authorList>
            <person name="Hensen N."/>
            <person name="Bonometti L."/>
            <person name="Westerberg I."/>
            <person name="Brannstrom I.O."/>
            <person name="Guillou S."/>
            <person name="Cros-Aarteil S."/>
            <person name="Calhoun S."/>
            <person name="Haridas S."/>
            <person name="Kuo A."/>
            <person name="Mondo S."/>
            <person name="Pangilinan J."/>
            <person name="Riley R."/>
            <person name="LaButti K."/>
            <person name="Andreopoulos B."/>
            <person name="Lipzen A."/>
            <person name="Chen C."/>
            <person name="Yan M."/>
            <person name="Daum C."/>
            <person name="Ng V."/>
            <person name="Clum A."/>
            <person name="Steindorff A."/>
            <person name="Ohm R.A."/>
            <person name="Martin F."/>
            <person name="Silar P."/>
            <person name="Natvig D.O."/>
            <person name="Lalanne C."/>
            <person name="Gautier V."/>
            <person name="Ament-Velasquez S.L."/>
            <person name="Kruys A."/>
            <person name="Hutchinson M.I."/>
            <person name="Powell A.J."/>
            <person name="Barry K."/>
            <person name="Miller A.N."/>
            <person name="Grigoriev I.V."/>
            <person name="Debuchy R."/>
            <person name="Gladieux P."/>
            <person name="Hiltunen Thoren M."/>
            <person name="Johannesson H."/>
        </authorList>
    </citation>
    <scope>NUCLEOTIDE SEQUENCE</scope>
    <source>
        <strain evidence="2">FGSC 1904</strain>
    </source>
</reference>
<evidence type="ECO:0008006" key="4">
    <source>
        <dbReference type="Google" id="ProtNLM"/>
    </source>
</evidence>
<evidence type="ECO:0000256" key="1">
    <source>
        <dbReference type="SAM" id="MobiDB-lite"/>
    </source>
</evidence>